<organism evidence="10 11">
    <name type="scientific">Flavobacterium subsaxonicum WB 4.1-42 = DSM 21790</name>
    <dbReference type="NCBI Taxonomy" id="1121898"/>
    <lineage>
        <taxon>Bacteria</taxon>
        <taxon>Pseudomonadati</taxon>
        <taxon>Bacteroidota</taxon>
        <taxon>Flavobacteriia</taxon>
        <taxon>Flavobacteriales</taxon>
        <taxon>Flavobacteriaceae</taxon>
        <taxon>Flavobacterium</taxon>
    </lineage>
</organism>
<dbReference type="Proteomes" id="UP000030111">
    <property type="component" value="Unassembled WGS sequence"/>
</dbReference>
<keyword evidence="11" id="KW-1185">Reference proteome</keyword>
<dbReference type="InterPro" id="IPR001468">
    <property type="entry name" value="Indole-3-GlycerolPSynthase_CS"/>
</dbReference>
<comment type="caution">
    <text evidence="10">The sequence shown here is derived from an EMBL/GenBank/DDBJ whole genome shotgun (WGS) entry which is preliminary data.</text>
</comment>
<evidence type="ECO:0000259" key="9">
    <source>
        <dbReference type="Pfam" id="PF00218"/>
    </source>
</evidence>
<reference evidence="10 11" key="1">
    <citation type="submission" date="2013-09" db="EMBL/GenBank/DDBJ databases">
        <authorList>
            <person name="Zeng Z."/>
            <person name="Chen C."/>
        </authorList>
    </citation>
    <scope>NUCLEOTIDE SEQUENCE [LARGE SCALE GENOMIC DNA]</scope>
    <source>
        <strain evidence="10 11">WB 4.1-42</strain>
    </source>
</reference>
<dbReference type="eggNOG" id="COG0134">
    <property type="taxonomic scope" value="Bacteria"/>
</dbReference>
<dbReference type="OrthoDB" id="9804217at2"/>
<keyword evidence="5" id="KW-0210">Decarboxylase</keyword>
<dbReference type="InterPro" id="IPR045186">
    <property type="entry name" value="Indole-3-glycerol_P_synth"/>
</dbReference>
<keyword evidence="4" id="KW-0028">Amino-acid biosynthesis</keyword>
<evidence type="ECO:0000313" key="10">
    <source>
        <dbReference type="EMBL" id="KGO91623.1"/>
    </source>
</evidence>
<gene>
    <name evidence="10" type="ORF">Q766_16460</name>
</gene>
<dbReference type="GO" id="GO:0004640">
    <property type="term" value="F:phosphoribosylanthranilate isomerase activity"/>
    <property type="evidence" value="ECO:0007669"/>
    <property type="project" value="TreeGrafter"/>
</dbReference>
<dbReference type="CDD" id="cd00331">
    <property type="entry name" value="IGPS"/>
    <property type="match status" value="1"/>
</dbReference>
<evidence type="ECO:0000256" key="4">
    <source>
        <dbReference type="ARBA" id="ARBA00022605"/>
    </source>
</evidence>
<dbReference type="PROSITE" id="PS00614">
    <property type="entry name" value="IGPS"/>
    <property type="match status" value="1"/>
</dbReference>
<evidence type="ECO:0000256" key="5">
    <source>
        <dbReference type="ARBA" id="ARBA00022793"/>
    </source>
</evidence>
<keyword evidence="7" id="KW-0057">Aromatic amino acid biosynthesis</keyword>
<evidence type="ECO:0000256" key="6">
    <source>
        <dbReference type="ARBA" id="ARBA00022822"/>
    </source>
</evidence>
<keyword evidence="6" id="KW-0822">Tryptophan biosynthesis</keyword>
<dbReference type="Pfam" id="PF00218">
    <property type="entry name" value="IGPS"/>
    <property type="match status" value="1"/>
</dbReference>
<dbReference type="PANTHER" id="PTHR22854:SF2">
    <property type="entry name" value="INDOLE-3-GLYCEROL-PHOSPHATE SYNTHASE"/>
    <property type="match status" value="1"/>
</dbReference>
<dbReference type="GO" id="GO:0000162">
    <property type="term" value="P:L-tryptophan biosynthetic process"/>
    <property type="evidence" value="ECO:0007669"/>
    <property type="project" value="UniProtKB-UniPathway"/>
</dbReference>
<dbReference type="GO" id="GO:0004425">
    <property type="term" value="F:indole-3-glycerol-phosphate synthase activity"/>
    <property type="evidence" value="ECO:0007669"/>
    <property type="project" value="UniProtKB-EC"/>
</dbReference>
<evidence type="ECO:0000256" key="8">
    <source>
        <dbReference type="ARBA" id="ARBA00023239"/>
    </source>
</evidence>
<comment type="catalytic activity">
    <reaction evidence="1">
        <text>1-(2-carboxyphenylamino)-1-deoxy-D-ribulose 5-phosphate + H(+) = (1S,2R)-1-C-(indol-3-yl)glycerol 3-phosphate + CO2 + H2O</text>
        <dbReference type="Rhea" id="RHEA:23476"/>
        <dbReference type="ChEBI" id="CHEBI:15377"/>
        <dbReference type="ChEBI" id="CHEBI:15378"/>
        <dbReference type="ChEBI" id="CHEBI:16526"/>
        <dbReference type="ChEBI" id="CHEBI:58613"/>
        <dbReference type="ChEBI" id="CHEBI:58866"/>
        <dbReference type="EC" id="4.1.1.48"/>
    </reaction>
</comment>
<dbReference type="InterPro" id="IPR013798">
    <property type="entry name" value="Indole-3-glycerol_P_synth_dom"/>
</dbReference>
<evidence type="ECO:0000256" key="7">
    <source>
        <dbReference type="ARBA" id="ARBA00023141"/>
    </source>
</evidence>
<dbReference type="RefSeq" id="WP_026993298.1">
    <property type="nucleotide sequence ID" value="NZ_JRLY01000016.1"/>
</dbReference>
<keyword evidence="8" id="KW-0456">Lyase</keyword>
<comment type="pathway">
    <text evidence="2">Amino-acid biosynthesis; L-tryptophan biosynthesis; L-tryptophan from chorismate: step 4/5.</text>
</comment>
<dbReference type="PANTHER" id="PTHR22854">
    <property type="entry name" value="TRYPTOPHAN BIOSYNTHESIS PROTEIN"/>
    <property type="match status" value="1"/>
</dbReference>
<feature type="domain" description="Indole-3-glycerol phosphate synthase" evidence="9">
    <location>
        <begin position="4"/>
        <end position="254"/>
    </location>
</feature>
<dbReference type="Gene3D" id="3.20.20.70">
    <property type="entry name" value="Aldolase class I"/>
    <property type="match status" value="1"/>
</dbReference>
<dbReference type="SUPFAM" id="SSF51366">
    <property type="entry name" value="Ribulose-phoshate binding barrel"/>
    <property type="match status" value="1"/>
</dbReference>
<sequence length="256" mass="27805">MNVLEQIVINKRREVELVKQSFSIDSFRESEHFNRETISLTDAITKAGFGIIAEIKRKSPSGGDIKLGLDVAEQAAFYEHNGASGISILTDKDYFGGSLNDIAAARRVVHLPLLRKEFIIDEIQLYEAKAAGADAVLLIGAILQPQEAAYLTNVARNLGLEVLYEVHTAEEVAFIPAEADLVAVNNRDLKAQQTSLQHSFDLIKILPKHIPAISASGISTSQDIGALRAAGFKGALIGESILREGHLAELVKNLKP</sequence>
<evidence type="ECO:0000256" key="1">
    <source>
        <dbReference type="ARBA" id="ARBA00001633"/>
    </source>
</evidence>
<protein>
    <recommendedName>
        <fullName evidence="3">indole-3-glycerol-phosphate synthase</fullName>
        <ecNumber evidence="3">4.1.1.48</ecNumber>
    </recommendedName>
</protein>
<dbReference type="EMBL" id="JRLY01000016">
    <property type="protein sequence ID" value="KGO91623.1"/>
    <property type="molecule type" value="Genomic_DNA"/>
</dbReference>
<name>A0A0A2MJH6_9FLAO</name>
<dbReference type="STRING" id="1121898.GCA_000422725_03190"/>
<dbReference type="AlphaFoldDB" id="A0A0A2MJH6"/>
<evidence type="ECO:0000256" key="3">
    <source>
        <dbReference type="ARBA" id="ARBA00012362"/>
    </source>
</evidence>
<evidence type="ECO:0000313" key="11">
    <source>
        <dbReference type="Proteomes" id="UP000030111"/>
    </source>
</evidence>
<proteinExistence type="predicted"/>
<dbReference type="InterPro" id="IPR011060">
    <property type="entry name" value="RibuloseP-bd_barrel"/>
</dbReference>
<dbReference type="InterPro" id="IPR013785">
    <property type="entry name" value="Aldolase_TIM"/>
</dbReference>
<accession>A0A0A2MJH6</accession>
<evidence type="ECO:0000256" key="2">
    <source>
        <dbReference type="ARBA" id="ARBA00004696"/>
    </source>
</evidence>
<dbReference type="UniPathway" id="UPA00035">
    <property type="reaction ID" value="UER00043"/>
</dbReference>
<dbReference type="EC" id="4.1.1.48" evidence="3"/>